<feature type="signal peptide" evidence="1">
    <location>
        <begin position="1"/>
        <end position="21"/>
    </location>
</feature>
<dbReference type="AlphaFoldDB" id="A0A1I0G0E6"/>
<feature type="chain" id="PRO_5039211337" evidence="1">
    <location>
        <begin position="22"/>
        <end position="135"/>
    </location>
</feature>
<evidence type="ECO:0000256" key="1">
    <source>
        <dbReference type="SAM" id="SignalP"/>
    </source>
</evidence>
<gene>
    <name evidence="3" type="ORF">SAMN04487772_14111</name>
</gene>
<dbReference type="STRING" id="29364.SAMN04487772_14111"/>
<evidence type="ECO:0000313" key="3">
    <source>
        <dbReference type="EMBL" id="SET63445.1"/>
    </source>
</evidence>
<proteinExistence type="predicted"/>
<dbReference type="Pfam" id="PF14343">
    <property type="entry name" value="PrcB_C"/>
    <property type="match status" value="1"/>
</dbReference>
<dbReference type="RefSeq" id="WP_092479114.1">
    <property type="nucleotide sequence ID" value="NZ_FOHN01000041.1"/>
</dbReference>
<name>A0A1I0G0E6_9FIRM</name>
<dbReference type="EMBL" id="FOHN01000041">
    <property type="protein sequence ID" value="SET63445.1"/>
    <property type="molecule type" value="Genomic_DNA"/>
</dbReference>
<dbReference type="OrthoDB" id="422698at2"/>
<evidence type="ECO:0000259" key="2">
    <source>
        <dbReference type="Pfam" id="PF14343"/>
    </source>
</evidence>
<reference evidence="3 4" key="1">
    <citation type="submission" date="2016-10" db="EMBL/GenBank/DDBJ databases">
        <authorList>
            <person name="de Groot N.N."/>
        </authorList>
    </citation>
    <scope>NUCLEOTIDE SEQUENCE [LARGE SCALE GENOMIC DNA]</scope>
    <source>
        <strain evidence="3 4">DSM 1801</strain>
    </source>
</reference>
<keyword evidence="1" id="KW-0732">Signal</keyword>
<keyword evidence="4" id="KW-1185">Reference proteome</keyword>
<dbReference type="PROSITE" id="PS51257">
    <property type="entry name" value="PROKAR_LIPOPROTEIN"/>
    <property type="match status" value="1"/>
</dbReference>
<dbReference type="Proteomes" id="UP000199800">
    <property type="component" value="Unassembled WGS sequence"/>
</dbReference>
<feature type="domain" description="PrcB C-terminal" evidence="2">
    <location>
        <begin position="69"/>
        <end position="126"/>
    </location>
</feature>
<dbReference type="InterPro" id="IPR025748">
    <property type="entry name" value="PrcB_C_dom"/>
</dbReference>
<organism evidence="3 4">
    <name type="scientific">[Clostridium] polysaccharolyticum</name>
    <dbReference type="NCBI Taxonomy" id="29364"/>
    <lineage>
        <taxon>Bacteria</taxon>
        <taxon>Bacillati</taxon>
        <taxon>Bacillota</taxon>
        <taxon>Clostridia</taxon>
        <taxon>Lachnospirales</taxon>
        <taxon>Lachnospiraceae</taxon>
    </lineage>
</organism>
<accession>A0A1I0G0E6</accession>
<sequence>MKKVVAILLFVALLATLTGCKTETAKDKKLRDLEFTVVEEVDQPKQVKDMIEEKKVQHMKLSYNDGEYLYVIVGYGEQKSGGFSIQVNQFYETENAIYIDTTLLGPDGNDTVTQALTYPYVVIKTEAIDKPVVYE</sequence>
<protein>
    <submittedName>
        <fullName evidence="3">PrcB C-terminal</fullName>
    </submittedName>
</protein>
<evidence type="ECO:0000313" key="4">
    <source>
        <dbReference type="Proteomes" id="UP000199800"/>
    </source>
</evidence>